<evidence type="ECO:0000313" key="5">
    <source>
        <dbReference type="Proteomes" id="UP001187343"/>
    </source>
</evidence>
<accession>A0AA88QGM6</accession>
<dbReference type="InterPro" id="IPR038765">
    <property type="entry name" value="Papain-like_cys_pep_sf"/>
</dbReference>
<dbReference type="PANTHER" id="PTHR48153:SF3">
    <property type="entry name" value="INACTIVE UFM1-SPECIFIC PROTEASE 1"/>
    <property type="match status" value="1"/>
</dbReference>
<dbReference type="Pfam" id="PF07910">
    <property type="entry name" value="Peptidase_C78"/>
    <property type="match status" value="1"/>
</dbReference>
<reference evidence="4" key="1">
    <citation type="submission" date="2023-08" db="EMBL/GenBank/DDBJ databases">
        <title>Chromosome-level Genome Assembly of mud carp (Cirrhinus molitorella).</title>
        <authorList>
            <person name="Liu H."/>
        </authorList>
    </citation>
    <scope>NUCLEOTIDE SEQUENCE</scope>
    <source>
        <strain evidence="4">Prfri</strain>
        <tissue evidence="4">Muscle</tissue>
    </source>
</reference>
<protein>
    <recommendedName>
        <fullName evidence="3">UFSP1/2/DUB catalytic domain-containing protein</fullName>
    </recommendedName>
</protein>
<gene>
    <name evidence="4" type="ORF">Q8A67_001964</name>
</gene>
<comment type="caution">
    <text evidence="4">The sequence shown here is derived from an EMBL/GenBank/DDBJ whole genome shotgun (WGS) entry which is preliminary data.</text>
</comment>
<dbReference type="Gene3D" id="3.90.70.130">
    <property type="match status" value="1"/>
</dbReference>
<sequence length="253" mass="28404">MEETENRGTHKKTELIDWGNVRHVCGQTPITANNATWKDTLVKNAHDGLPQPSPDCDRCLVISGECLYYHYGCDGKDDRGWGCGYRTIQTMASWLCLNQPLSVSRKHPPSLSEIQQTLVEIEDKPNSFLGSREWIGTFEASLVLDQLYDVPCRILHVRYGKELDQVVENLHDHFLTCGSPVMMGGDRDNSSKGILGVCTSKRGSYLLVMDPHYFGCPLDKMSLQSQGWVSWKAVGSLDQCSFYNLCLPLTAKK</sequence>
<dbReference type="EMBL" id="JAUYZG010000002">
    <property type="protein sequence ID" value="KAK2913565.1"/>
    <property type="molecule type" value="Genomic_DNA"/>
</dbReference>
<comment type="similarity">
    <text evidence="1">Belongs to the peptidase C78 family.</text>
</comment>
<dbReference type="GO" id="GO:0071567">
    <property type="term" value="F:deUFMylase activity"/>
    <property type="evidence" value="ECO:0007669"/>
    <property type="project" value="UniProtKB-ARBA"/>
</dbReference>
<dbReference type="Proteomes" id="UP001187343">
    <property type="component" value="Unassembled WGS sequence"/>
</dbReference>
<evidence type="ECO:0000256" key="1">
    <source>
        <dbReference type="ARBA" id="ARBA00008552"/>
    </source>
</evidence>
<dbReference type="InterPro" id="IPR012462">
    <property type="entry name" value="UFSP1/2_DUB_cat"/>
</dbReference>
<proteinExistence type="inferred from homology"/>
<dbReference type="PANTHER" id="PTHR48153">
    <property type="entry name" value="UFM1-SPECIFIC PROTEASE 2"/>
    <property type="match status" value="1"/>
</dbReference>
<evidence type="ECO:0000259" key="3">
    <source>
        <dbReference type="Pfam" id="PF07910"/>
    </source>
</evidence>
<keyword evidence="5" id="KW-1185">Reference proteome</keyword>
<dbReference type="SUPFAM" id="SSF54001">
    <property type="entry name" value="Cysteine proteinases"/>
    <property type="match status" value="1"/>
</dbReference>
<feature type="domain" description="UFSP1/2/DUB catalytic" evidence="3">
    <location>
        <begin position="59"/>
        <end position="246"/>
    </location>
</feature>
<name>A0AA88QGM6_9TELE</name>
<dbReference type="AlphaFoldDB" id="A0AA88QGM6"/>
<keyword evidence="2" id="KW-0378">Hydrolase</keyword>
<evidence type="ECO:0000256" key="2">
    <source>
        <dbReference type="ARBA" id="ARBA00022801"/>
    </source>
</evidence>
<organism evidence="4 5">
    <name type="scientific">Cirrhinus molitorella</name>
    <name type="common">mud carp</name>
    <dbReference type="NCBI Taxonomy" id="172907"/>
    <lineage>
        <taxon>Eukaryota</taxon>
        <taxon>Metazoa</taxon>
        <taxon>Chordata</taxon>
        <taxon>Craniata</taxon>
        <taxon>Vertebrata</taxon>
        <taxon>Euteleostomi</taxon>
        <taxon>Actinopterygii</taxon>
        <taxon>Neopterygii</taxon>
        <taxon>Teleostei</taxon>
        <taxon>Ostariophysi</taxon>
        <taxon>Cypriniformes</taxon>
        <taxon>Cyprinidae</taxon>
        <taxon>Labeoninae</taxon>
        <taxon>Labeonini</taxon>
        <taxon>Cirrhinus</taxon>
    </lineage>
</organism>
<evidence type="ECO:0000313" key="4">
    <source>
        <dbReference type="EMBL" id="KAK2913565.1"/>
    </source>
</evidence>